<feature type="transmembrane region" description="Helical" evidence="2">
    <location>
        <begin position="431"/>
        <end position="452"/>
    </location>
</feature>
<evidence type="ECO:0000256" key="1">
    <source>
        <dbReference type="SAM" id="MobiDB-lite"/>
    </source>
</evidence>
<dbReference type="PANTHER" id="PTHR30221:SF1">
    <property type="entry name" value="SMALL-CONDUCTANCE MECHANOSENSITIVE CHANNEL"/>
    <property type="match status" value="1"/>
</dbReference>
<evidence type="ECO:0000313" key="4">
    <source>
        <dbReference type="Proteomes" id="UP000626786"/>
    </source>
</evidence>
<keyword evidence="4" id="KW-1185">Reference proteome</keyword>
<feature type="transmembrane region" description="Helical" evidence="2">
    <location>
        <begin position="297"/>
        <end position="318"/>
    </location>
</feature>
<dbReference type="InterPro" id="IPR011014">
    <property type="entry name" value="MscS_channel_TM-2"/>
</dbReference>
<dbReference type="EMBL" id="JACSQN010000011">
    <property type="protein sequence ID" value="MBD7985427.1"/>
    <property type="molecule type" value="Genomic_DNA"/>
</dbReference>
<feature type="compositionally biased region" description="Basic and acidic residues" evidence="1">
    <location>
        <begin position="501"/>
        <end position="518"/>
    </location>
</feature>
<accession>A0ABR8UBM0</accession>
<sequence>MNGGRLMFRDLYFANLLSWLPELILGLLVLLVGFFIAKAVENAVYKRLKKSRVNERLDVKEDKWNVEKIISKVFFFGILLLAFLLFFNIMNASMIATPFMTMYSGIGGAILSIVKAGLILLLAWILAMVVKKVILALGRKLNLNKYVAKVGASPDEIDKSKWVETAANIAFYIILLLFVPAILHALGLSGISGPFEGMLASFMNFIPKLVGAALIFAIGWIVAKIIRSIVTKLLETVGVDRFATKLKVTSPGTTTSISGIIGTIVFILIMLPVTISALEVLDLEGISQPAIAMLNDIMTMLPKIAVAIVLVLVGIYLAKWVKGVVVSLLDNLGINSISGKMGMRSSTSASMPSFSQIIGTIVQIVVILLFVVEALQILDLNFMVTLATGIFAYLPMVIAAVVILAVGFWLANLAEKFVGSIMTTKSGQPHVLRYVAKYAILAFAFFMALSQLGIAPAIINAAFILTLGAVALAVGLAFGLGGREHASRYLSKMEGSLQEADVSKEKWEQEKQDMKQDAKQSAQNAQQAMHQTARQNKVNPAAPYPTQADYEPRTGHLPSDELPLSDPADSDTTDGFHTQGYRPTDLNNPSTFGQNKTDDGFNTPDPGEEYPYDPNRGENPDNGPFRP</sequence>
<feature type="transmembrane region" description="Helical" evidence="2">
    <location>
        <begin position="20"/>
        <end position="40"/>
    </location>
</feature>
<feature type="transmembrane region" description="Helical" evidence="2">
    <location>
        <begin position="73"/>
        <end position="96"/>
    </location>
</feature>
<feature type="compositionally biased region" description="Polar residues" evidence="1">
    <location>
        <begin position="519"/>
        <end position="538"/>
    </location>
</feature>
<protein>
    <submittedName>
        <fullName evidence="3">Mechanosensitive ion channel</fullName>
    </submittedName>
</protein>
<feature type="transmembrane region" description="Helical" evidence="2">
    <location>
        <begin position="458"/>
        <end position="480"/>
    </location>
</feature>
<feature type="transmembrane region" description="Helical" evidence="2">
    <location>
        <begin position="390"/>
        <end position="411"/>
    </location>
</feature>
<name>A0ABR8UBM0_9BACL</name>
<feature type="transmembrane region" description="Helical" evidence="2">
    <location>
        <begin position="169"/>
        <end position="193"/>
    </location>
</feature>
<dbReference type="Pfam" id="PF05552">
    <property type="entry name" value="MS_channel_1st_1"/>
    <property type="match status" value="4"/>
</dbReference>
<dbReference type="Gene3D" id="1.10.287.1260">
    <property type="match status" value="3"/>
</dbReference>
<comment type="caution">
    <text evidence="3">The sequence shown here is derived from an EMBL/GenBank/DDBJ whole genome shotgun (WGS) entry which is preliminary data.</text>
</comment>
<feature type="transmembrane region" description="Helical" evidence="2">
    <location>
        <begin position="257"/>
        <end position="277"/>
    </location>
</feature>
<evidence type="ECO:0000313" key="3">
    <source>
        <dbReference type="EMBL" id="MBD7985427.1"/>
    </source>
</evidence>
<organism evidence="3 4">
    <name type="scientific">Sporosarcina quadrami</name>
    <dbReference type="NCBI Taxonomy" id="2762234"/>
    <lineage>
        <taxon>Bacteria</taxon>
        <taxon>Bacillati</taxon>
        <taxon>Bacillota</taxon>
        <taxon>Bacilli</taxon>
        <taxon>Bacillales</taxon>
        <taxon>Caryophanaceae</taxon>
        <taxon>Sporosarcina</taxon>
    </lineage>
</organism>
<dbReference type="NCBIfam" id="NF033912">
    <property type="entry name" value="msc"/>
    <property type="match status" value="1"/>
</dbReference>
<feature type="compositionally biased region" description="Polar residues" evidence="1">
    <location>
        <begin position="585"/>
        <end position="595"/>
    </location>
</feature>
<keyword evidence="2" id="KW-1133">Transmembrane helix</keyword>
<proteinExistence type="predicted"/>
<reference evidence="3 4" key="1">
    <citation type="submission" date="2020-08" db="EMBL/GenBank/DDBJ databases">
        <title>A Genomic Blueprint of the Chicken Gut Microbiome.</title>
        <authorList>
            <person name="Gilroy R."/>
            <person name="Ravi A."/>
            <person name="Getino M."/>
            <person name="Pursley I."/>
            <person name="Horton D.L."/>
            <person name="Alikhan N.-F."/>
            <person name="Baker D."/>
            <person name="Gharbi K."/>
            <person name="Hall N."/>
            <person name="Watson M."/>
            <person name="Adriaenssens E.M."/>
            <person name="Foster-Nyarko E."/>
            <person name="Jarju S."/>
            <person name="Secka A."/>
            <person name="Antonio M."/>
            <person name="Oren A."/>
            <person name="Chaudhuri R."/>
            <person name="La Ragione R.M."/>
            <person name="Hildebrand F."/>
            <person name="Pallen M.J."/>
        </authorList>
    </citation>
    <scope>NUCLEOTIDE SEQUENCE [LARGE SCALE GENOMIC DNA]</scope>
    <source>
        <strain evidence="3 4">Sa2YVA2</strain>
    </source>
</reference>
<dbReference type="InterPro" id="IPR045275">
    <property type="entry name" value="MscS_archaea/bacteria_type"/>
</dbReference>
<feature type="transmembrane region" description="Helical" evidence="2">
    <location>
        <begin position="357"/>
        <end position="378"/>
    </location>
</feature>
<evidence type="ECO:0000256" key="2">
    <source>
        <dbReference type="SAM" id="Phobius"/>
    </source>
</evidence>
<dbReference type="SUPFAM" id="SSF82861">
    <property type="entry name" value="Mechanosensitive channel protein MscS (YggB), transmembrane region"/>
    <property type="match status" value="1"/>
</dbReference>
<dbReference type="PANTHER" id="PTHR30221">
    <property type="entry name" value="SMALL-CONDUCTANCE MECHANOSENSITIVE CHANNEL"/>
    <property type="match status" value="1"/>
</dbReference>
<keyword evidence="2" id="KW-0812">Transmembrane</keyword>
<dbReference type="InterPro" id="IPR008910">
    <property type="entry name" value="MSC_TM_helix"/>
</dbReference>
<keyword evidence="2" id="KW-0472">Membrane</keyword>
<feature type="region of interest" description="Disordered" evidence="1">
    <location>
        <begin position="501"/>
        <end position="627"/>
    </location>
</feature>
<dbReference type="Proteomes" id="UP000626786">
    <property type="component" value="Unassembled WGS sequence"/>
</dbReference>
<gene>
    <name evidence="3" type="ORF">H9649_12575</name>
</gene>
<feature type="transmembrane region" description="Helical" evidence="2">
    <location>
        <begin position="102"/>
        <end position="130"/>
    </location>
</feature>
<feature type="transmembrane region" description="Helical" evidence="2">
    <location>
        <begin position="205"/>
        <end position="223"/>
    </location>
</feature>